<dbReference type="RefSeq" id="XP_033401403.1">
    <property type="nucleotide sequence ID" value="XM_033537930.1"/>
</dbReference>
<name>A0A6A6BSW4_9PEZI</name>
<organism evidence="3 4">
    <name type="scientific">Aplosporella prunicola CBS 121167</name>
    <dbReference type="NCBI Taxonomy" id="1176127"/>
    <lineage>
        <taxon>Eukaryota</taxon>
        <taxon>Fungi</taxon>
        <taxon>Dikarya</taxon>
        <taxon>Ascomycota</taxon>
        <taxon>Pezizomycotina</taxon>
        <taxon>Dothideomycetes</taxon>
        <taxon>Dothideomycetes incertae sedis</taxon>
        <taxon>Botryosphaeriales</taxon>
        <taxon>Aplosporellaceae</taxon>
        <taxon>Aplosporella</taxon>
    </lineage>
</organism>
<evidence type="ECO:0000313" key="3">
    <source>
        <dbReference type="EMBL" id="KAF2145691.1"/>
    </source>
</evidence>
<dbReference type="InterPro" id="IPR029058">
    <property type="entry name" value="AB_hydrolase_fold"/>
</dbReference>
<dbReference type="PANTHER" id="PTHR48081">
    <property type="entry name" value="AB HYDROLASE SUPERFAMILY PROTEIN C4A8.06C"/>
    <property type="match status" value="1"/>
</dbReference>
<feature type="domain" description="Alpha/beta hydrolase fold-3" evidence="2">
    <location>
        <begin position="85"/>
        <end position="301"/>
    </location>
</feature>
<accession>A0A6A6BSW4</accession>
<protein>
    <recommendedName>
        <fullName evidence="2">Alpha/beta hydrolase fold-3 domain-containing protein</fullName>
    </recommendedName>
</protein>
<dbReference type="SUPFAM" id="SSF53474">
    <property type="entry name" value="alpha/beta-Hydrolases"/>
    <property type="match status" value="1"/>
</dbReference>
<dbReference type="Pfam" id="PF07859">
    <property type="entry name" value="Abhydrolase_3"/>
    <property type="match status" value="1"/>
</dbReference>
<dbReference type="InterPro" id="IPR013094">
    <property type="entry name" value="AB_hydrolase_3"/>
</dbReference>
<dbReference type="PANTHER" id="PTHR48081:SF8">
    <property type="entry name" value="ALPHA_BETA HYDROLASE FOLD-3 DOMAIN-CONTAINING PROTEIN-RELATED"/>
    <property type="match status" value="1"/>
</dbReference>
<dbReference type="EMBL" id="ML995477">
    <property type="protein sequence ID" value="KAF2145691.1"/>
    <property type="molecule type" value="Genomic_DNA"/>
</dbReference>
<evidence type="ECO:0000256" key="1">
    <source>
        <dbReference type="ARBA" id="ARBA00022801"/>
    </source>
</evidence>
<gene>
    <name evidence="3" type="ORF">K452DRAFT_243947</name>
</gene>
<sequence length="334" mass="36760">MEDEYDPQWLALERAGGGPKELRGTGQEIREQYDSMLLALSQQWPAQPSVHTRDLTIGSDSPVGQIPIRVYSPSLEQEAKLPLGVLFHGGGWLSGTLDSEHAQCCIIAKETPCVIFSVGYKLGPEHKTPEILASCAYALRYAYTHAAGLGGDPEKLFTIGGSAGATLALHFAPASIGDNIMGAPVRGCIALNPVALYPEQPPNKYQHLYRSFKEFEFTARFVKGPNVRGAFESIATKPEDRDIVNFAYSDSSYHSQFPPTYIVTSEKDVMRDDGVIMEALLRDAGVPVKRDHYMGMPHYFFVYPSLDRSKAFLENTAAGIRFVLKEDPLSANIL</sequence>
<evidence type="ECO:0000313" key="4">
    <source>
        <dbReference type="Proteomes" id="UP000799438"/>
    </source>
</evidence>
<proteinExistence type="predicted"/>
<reference evidence="3" key="1">
    <citation type="journal article" date="2020" name="Stud. Mycol.">
        <title>101 Dothideomycetes genomes: a test case for predicting lifestyles and emergence of pathogens.</title>
        <authorList>
            <person name="Haridas S."/>
            <person name="Albert R."/>
            <person name="Binder M."/>
            <person name="Bloem J."/>
            <person name="Labutti K."/>
            <person name="Salamov A."/>
            <person name="Andreopoulos B."/>
            <person name="Baker S."/>
            <person name="Barry K."/>
            <person name="Bills G."/>
            <person name="Bluhm B."/>
            <person name="Cannon C."/>
            <person name="Castanera R."/>
            <person name="Culley D."/>
            <person name="Daum C."/>
            <person name="Ezra D."/>
            <person name="Gonzalez J."/>
            <person name="Henrissat B."/>
            <person name="Kuo A."/>
            <person name="Liang C."/>
            <person name="Lipzen A."/>
            <person name="Lutzoni F."/>
            <person name="Magnuson J."/>
            <person name="Mondo S."/>
            <person name="Nolan M."/>
            <person name="Ohm R."/>
            <person name="Pangilinan J."/>
            <person name="Park H.-J."/>
            <person name="Ramirez L."/>
            <person name="Alfaro M."/>
            <person name="Sun H."/>
            <person name="Tritt A."/>
            <person name="Yoshinaga Y."/>
            <person name="Zwiers L.-H."/>
            <person name="Turgeon B."/>
            <person name="Goodwin S."/>
            <person name="Spatafora J."/>
            <person name="Crous P."/>
            <person name="Grigoriev I."/>
        </authorList>
    </citation>
    <scope>NUCLEOTIDE SEQUENCE</scope>
    <source>
        <strain evidence="3">CBS 121167</strain>
    </source>
</reference>
<dbReference type="GO" id="GO:0016787">
    <property type="term" value="F:hydrolase activity"/>
    <property type="evidence" value="ECO:0007669"/>
    <property type="project" value="UniProtKB-KW"/>
</dbReference>
<keyword evidence="4" id="KW-1185">Reference proteome</keyword>
<evidence type="ECO:0000259" key="2">
    <source>
        <dbReference type="Pfam" id="PF07859"/>
    </source>
</evidence>
<keyword evidence="1" id="KW-0378">Hydrolase</keyword>
<dbReference type="OrthoDB" id="408631at2759"/>
<dbReference type="AlphaFoldDB" id="A0A6A6BSW4"/>
<dbReference type="InterPro" id="IPR050300">
    <property type="entry name" value="GDXG_lipolytic_enzyme"/>
</dbReference>
<dbReference type="GeneID" id="54295426"/>
<dbReference type="Proteomes" id="UP000799438">
    <property type="component" value="Unassembled WGS sequence"/>
</dbReference>
<dbReference type="Gene3D" id="3.40.50.1820">
    <property type="entry name" value="alpha/beta hydrolase"/>
    <property type="match status" value="1"/>
</dbReference>